<dbReference type="RefSeq" id="WP_131238454.1">
    <property type="nucleotide sequence ID" value="NZ_SJTH01000056.1"/>
</dbReference>
<evidence type="ECO:0000313" key="2">
    <source>
        <dbReference type="EMBL" id="TCJ01599.1"/>
    </source>
</evidence>
<evidence type="ECO:0000256" key="1">
    <source>
        <dbReference type="SAM" id="MobiDB-lite"/>
    </source>
</evidence>
<evidence type="ECO:0008006" key="4">
    <source>
        <dbReference type="Google" id="ProtNLM"/>
    </source>
</evidence>
<dbReference type="OrthoDB" id="2944084at2"/>
<dbReference type="EMBL" id="SJTH01000056">
    <property type="protein sequence ID" value="TCJ01599.1"/>
    <property type="molecule type" value="Genomic_DNA"/>
</dbReference>
<organism evidence="2 3">
    <name type="scientific">Cytobacillus praedii</name>
    <dbReference type="NCBI Taxonomy" id="1742358"/>
    <lineage>
        <taxon>Bacteria</taxon>
        <taxon>Bacillati</taxon>
        <taxon>Bacillota</taxon>
        <taxon>Bacilli</taxon>
        <taxon>Bacillales</taxon>
        <taxon>Bacillaceae</taxon>
        <taxon>Cytobacillus</taxon>
    </lineage>
</organism>
<sequence>MFEYNSPIISMRRKGTPDDPFIPYEETLQISNGKVSLTEIPNRTDGFEVTGEDIFWIETDGELKQNNWYQVDYNIGEVRFIGLHNGKSLTFKYLGEGSQFIPVDRVYTKHNNGDVTETLGDIIEQGTTAIDSLKEINQAIANADSATTSANNAATLANEKANLAQDKINEIDESETIRITNENQRVINENERLTKETERESNEVERKTNETNRISSESQRELNENERLSNELLRIQQEQNRQTNTQTAISSAEIATNNANTKAQLADDKANLAQAKVDSLNSLETTVNQTIADSQTATANANLATTNANSSATEANTQAQYAKTQGDYAKTQGDSLQDIIDGTGLIPSTEKGQPNGVATLDGNGKVPLNQLPDISQEKTYIVLDETERLALTGLKSGDRCYEKNTGDSYIHDGLVWHIQAKADWENVNLDWNNISNRPSSSPAQIDNSVSKVHSHSNKTVLDKLTQSDLDKITSNETKISNVETKTTENTNNINTLNTKVDNHLNDYMPHDSGLSSYASDVDPNGVYTVVDFRRTDSSLHLKSTLSNPDGNGNYQTVTWQFYKSNGTTIALTVKWTITYDAEGNIVNKEVE</sequence>
<feature type="compositionally biased region" description="Basic and acidic residues" evidence="1">
    <location>
        <begin position="192"/>
        <end position="210"/>
    </location>
</feature>
<name>A0A4R1AP98_9BACI</name>
<dbReference type="Proteomes" id="UP000293846">
    <property type="component" value="Unassembled WGS sequence"/>
</dbReference>
<gene>
    <name evidence="2" type="ORF">E0Y62_23190</name>
</gene>
<accession>A0A4R1AP98</accession>
<evidence type="ECO:0000313" key="3">
    <source>
        <dbReference type="Proteomes" id="UP000293846"/>
    </source>
</evidence>
<feature type="region of interest" description="Disordered" evidence="1">
    <location>
        <begin position="192"/>
        <end position="226"/>
    </location>
</feature>
<proteinExistence type="predicted"/>
<comment type="caution">
    <text evidence="2">The sequence shown here is derived from an EMBL/GenBank/DDBJ whole genome shotgun (WGS) entry which is preliminary data.</text>
</comment>
<reference evidence="2 3" key="1">
    <citation type="submission" date="2019-03" db="EMBL/GenBank/DDBJ databases">
        <authorList>
            <person name="Jensen L."/>
            <person name="Storgaard J."/>
            <person name="Sulaj E."/>
            <person name="Schramm A."/>
            <person name="Marshall I.P.G."/>
        </authorList>
    </citation>
    <scope>NUCLEOTIDE SEQUENCE [LARGE SCALE GENOMIC DNA]</scope>
    <source>
        <strain evidence="2 3">2017H2G3</strain>
    </source>
</reference>
<protein>
    <recommendedName>
        <fullName evidence="4">DUF2479 domain-containing protein</fullName>
    </recommendedName>
</protein>
<dbReference type="AlphaFoldDB" id="A0A4R1AP98"/>
<keyword evidence="3" id="KW-1185">Reference proteome</keyword>